<dbReference type="PANTHER" id="PTHR30349:SF64">
    <property type="entry name" value="PROPHAGE INTEGRASE INTD-RELATED"/>
    <property type="match status" value="1"/>
</dbReference>
<evidence type="ECO:0000256" key="3">
    <source>
        <dbReference type="ARBA" id="ARBA00023172"/>
    </source>
</evidence>
<dbReference type="InterPro" id="IPR044068">
    <property type="entry name" value="CB"/>
</dbReference>
<dbReference type="InterPro" id="IPR013762">
    <property type="entry name" value="Integrase-like_cat_sf"/>
</dbReference>
<dbReference type="InterPro" id="IPR050090">
    <property type="entry name" value="Tyrosine_recombinase_XerCD"/>
</dbReference>
<evidence type="ECO:0000256" key="2">
    <source>
        <dbReference type="ARBA" id="ARBA00023125"/>
    </source>
</evidence>
<dbReference type="OrthoDB" id="1822491at2"/>
<evidence type="ECO:0000256" key="1">
    <source>
        <dbReference type="ARBA" id="ARBA00008857"/>
    </source>
</evidence>
<keyword evidence="3" id="KW-0233">DNA recombination</keyword>
<organism evidence="4 5">
    <name type="scientific">Mycolicibacterium celeriflavum</name>
    <name type="common">Mycobacterium celeriflavum</name>
    <dbReference type="NCBI Taxonomy" id="1249101"/>
    <lineage>
        <taxon>Bacteria</taxon>
        <taxon>Bacillati</taxon>
        <taxon>Actinomycetota</taxon>
        <taxon>Actinomycetes</taxon>
        <taxon>Mycobacteriales</taxon>
        <taxon>Mycobacteriaceae</taxon>
        <taxon>Mycolicibacterium</taxon>
    </lineage>
</organism>
<evidence type="ECO:0000313" key="5">
    <source>
        <dbReference type="Proteomes" id="UP000466431"/>
    </source>
</evidence>
<dbReference type="PROSITE" id="PS51900">
    <property type="entry name" value="CB"/>
    <property type="match status" value="1"/>
</dbReference>
<dbReference type="InterPro" id="IPR002104">
    <property type="entry name" value="Integrase_catalytic"/>
</dbReference>
<dbReference type="AlphaFoldDB" id="A0A1X0BMJ2"/>
<dbReference type="EMBL" id="AP022591">
    <property type="protein sequence ID" value="BBY43593.1"/>
    <property type="molecule type" value="Genomic_DNA"/>
</dbReference>
<dbReference type="Gene3D" id="1.10.150.130">
    <property type="match status" value="1"/>
</dbReference>
<comment type="similarity">
    <text evidence="1">Belongs to the 'phage' integrase family.</text>
</comment>
<dbReference type="InterPro" id="IPR010998">
    <property type="entry name" value="Integrase_recombinase_N"/>
</dbReference>
<dbReference type="CDD" id="cd01189">
    <property type="entry name" value="INT_ICEBs1_C_like"/>
    <property type="match status" value="1"/>
</dbReference>
<dbReference type="KEGG" id="mcee:MCEL_18880"/>
<dbReference type="GO" id="GO:0015074">
    <property type="term" value="P:DNA integration"/>
    <property type="evidence" value="ECO:0007669"/>
    <property type="project" value="InterPro"/>
</dbReference>
<gene>
    <name evidence="4" type="ORF">MCEL_18880</name>
</gene>
<dbReference type="STRING" id="1249101.BST21_21825"/>
<dbReference type="SUPFAM" id="SSF56349">
    <property type="entry name" value="DNA breaking-rejoining enzymes"/>
    <property type="match status" value="1"/>
</dbReference>
<proteinExistence type="inferred from homology"/>
<dbReference type="PROSITE" id="PS51898">
    <property type="entry name" value="TYR_RECOMBINASE"/>
    <property type="match status" value="1"/>
</dbReference>
<dbReference type="PANTHER" id="PTHR30349">
    <property type="entry name" value="PHAGE INTEGRASE-RELATED"/>
    <property type="match status" value="1"/>
</dbReference>
<sequence length="358" mass="39285">MASIRKRPRRDGSITYAVLFTLDARQTSVPFADEPDAEKFRALVNSVGGKRAMEAWEIGDTPRSVKTGPTLADYLTAHIDHLTGCERKTIAEYRRYAAQIGETAIAPMPLSSLTRADIALWLNSLTGSGKTISNKHGFLSSALNCAVREGLLTANPCANQRLPRTPRKEMVCLDKSEFQALLGAFSEHYQPLVTFLVASGARFSEVTALTPADVDRAAGTVRISRSWKRTPGGYELGAPKTPKSIRTVNVPRAVLDQLDYSHKWLFTTTGNGPVRLYSWRSNVWNKALPKAKLKTRPRIHDLRHTCASWMIQAGVPLPVVQAHLGHESIKTTVDLYGHVDRKSAEAAADAIAAALAFK</sequence>
<dbReference type="GO" id="GO:0006310">
    <property type="term" value="P:DNA recombination"/>
    <property type="evidence" value="ECO:0007669"/>
    <property type="project" value="UniProtKB-KW"/>
</dbReference>
<dbReference type="Proteomes" id="UP000466431">
    <property type="component" value="Chromosome"/>
</dbReference>
<keyword evidence="2" id="KW-0238">DNA-binding</keyword>
<dbReference type="Gene3D" id="1.10.443.10">
    <property type="entry name" value="Intergrase catalytic core"/>
    <property type="match status" value="1"/>
</dbReference>
<protein>
    <submittedName>
        <fullName evidence="4">Uncharacterized protein</fullName>
    </submittedName>
</protein>
<dbReference type="RefSeq" id="WP_083006697.1">
    <property type="nucleotide sequence ID" value="NZ_AP022591.1"/>
</dbReference>
<dbReference type="InterPro" id="IPR011010">
    <property type="entry name" value="DNA_brk_join_enz"/>
</dbReference>
<dbReference type="GO" id="GO:0003677">
    <property type="term" value="F:DNA binding"/>
    <property type="evidence" value="ECO:0007669"/>
    <property type="project" value="UniProtKB-UniRule"/>
</dbReference>
<name>A0A1X0BMJ2_MYCCF</name>
<accession>A0A1X0BMJ2</accession>
<reference evidence="4 5" key="1">
    <citation type="journal article" date="2019" name="Emerg. Microbes Infect.">
        <title>Comprehensive subspecies identification of 175 nontuberculous mycobacteria species based on 7547 genomic profiles.</title>
        <authorList>
            <person name="Matsumoto Y."/>
            <person name="Kinjo T."/>
            <person name="Motooka D."/>
            <person name="Nabeya D."/>
            <person name="Jung N."/>
            <person name="Uechi K."/>
            <person name="Horii T."/>
            <person name="Iida T."/>
            <person name="Fujita J."/>
            <person name="Nakamura S."/>
        </authorList>
    </citation>
    <scope>NUCLEOTIDE SEQUENCE [LARGE SCALE GENOMIC DNA]</scope>
    <source>
        <strain evidence="4 5">JCM 18439</strain>
    </source>
</reference>
<keyword evidence="5" id="KW-1185">Reference proteome</keyword>
<evidence type="ECO:0000313" key="4">
    <source>
        <dbReference type="EMBL" id="BBY43593.1"/>
    </source>
</evidence>
<dbReference type="Pfam" id="PF00589">
    <property type="entry name" value="Phage_integrase"/>
    <property type="match status" value="1"/>
</dbReference>